<dbReference type="InterPro" id="IPR006674">
    <property type="entry name" value="HD_domain"/>
</dbReference>
<dbReference type="GO" id="GO:0016787">
    <property type="term" value="F:hydrolase activity"/>
    <property type="evidence" value="ECO:0007669"/>
    <property type="project" value="UniProtKB-KW"/>
</dbReference>
<dbReference type="Gene3D" id="1.10.3210.10">
    <property type="entry name" value="Hypothetical protein af1432"/>
    <property type="match status" value="1"/>
</dbReference>
<dbReference type="Pfam" id="PF01966">
    <property type="entry name" value="HD"/>
    <property type="match status" value="1"/>
</dbReference>
<evidence type="ECO:0000313" key="3">
    <source>
        <dbReference type="Proteomes" id="UP000244184"/>
    </source>
</evidence>
<sequence length="191" mass="21893">MTSLFIVPESKLSVDATHYVRELSTQTLFNHLMRTYAFGYMIAQKNDLNIDMELLYLGAIMHDLGLTEPFADRERTFEIEGGEAACHFLVQHGYPIEKAEIVQKAVELHATVEAEKNQPEIALVHLGVMVDAGFRVDLFPKDLVQQIIEDYPRLGINQKMIEHFTYQLQKKNDTKLIPIIEAAKHHSHFSE</sequence>
<gene>
    <name evidence="2" type="ORF">C8Z91_20595</name>
</gene>
<dbReference type="CDD" id="cd00077">
    <property type="entry name" value="HDc"/>
    <property type="match status" value="1"/>
</dbReference>
<dbReference type="PANTHER" id="PTHR35569:SF1">
    <property type="entry name" value="CYANAMIDE HYDRATASE DDI2-RELATED"/>
    <property type="match status" value="1"/>
</dbReference>
<evidence type="ECO:0000313" key="2">
    <source>
        <dbReference type="EMBL" id="PUA37313.1"/>
    </source>
</evidence>
<comment type="caution">
    <text evidence="2">The sequence shown here is derived from an EMBL/GenBank/DDBJ whole genome shotgun (WGS) entry which is preliminary data.</text>
</comment>
<dbReference type="SUPFAM" id="SSF109604">
    <property type="entry name" value="HD-domain/PDEase-like"/>
    <property type="match status" value="1"/>
</dbReference>
<organism evidence="2 3">
    <name type="scientific">Paenibacillus elgii</name>
    <dbReference type="NCBI Taxonomy" id="189691"/>
    <lineage>
        <taxon>Bacteria</taxon>
        <taxon>Bacillati</taxon>
        <taxon>Bacillota</taxon>
        <taxon>Bacilli</taxon>
        <taxon>Bacillales</taxon>
        <taxon>Paenibacillaceae</taxon>
        <taxon>Paenibacillus</taxon>
    </lineage>
</organism>
<accession>A0A2T6FZH9</accession>
<dbReference type="AlphaFoldDB" id="A0A2T6FZH9"/>
<feature type="domain" description="HD" evidence="1">
    <location>
        <begin position="29"/>
        <end position="114"/>
    </location>
</feature>
<keyword evidence="2" id="KW-0378">Hydrolase</keyword>
<proteinExistence type="predicted"/>
<dbReference type="InterPro" id="IPR003607">
    <property type="entry name" value="HD/PDEase_dom"/>
</dbReference>
<evidence type="ECO:0000259" key="1">
    <source>
        <dbReference type="Pfam" id="PF01966"/>
    </source>
</evidence>
<dbReference type="EMBL" id="PYHP01000054">
    <property type="protein sequence ID" value="PUA37313.1"/>
    <property type="molecule type" value="Genomic_DNA"/>
</dbReference>
<dbReference type="RefSeq" id="WP_108532995.1">
    <property type="nucleotide sequence ID" value="NZ_PYHP01000054.1"/>
</dbReference>
<protein>
    <submittedName>
        <fullName evidence="2">Phosphohydrolase</fullName>
    </submittedName>
</protein>
<dbReference type="PANTHER" id="PTHR35569">
    <property type="entry name" value="CYANAMIDE HYDRATASE DDI2-RELATED"/>
    <property type="match status" value="1"/>
</dbReference>
<name>A0A2T6FZH9_9BACL</name>
<dbReference type="Proteomes" id="UP000244184">
    <property type="component" value="Unassembled WGS sequence"/>
</dbReference>
<reference evidence="2 3" key="1">
    <citation type="submission" date="2018-03" db="EMBL/GenBank/DDBJ databases">
        <title>Genome sequence of Paenibacillus elgii strain AC13 an antimicrobial compound producing bacteria.</title>
        <authorList>
            <person name="Kurokawa A.S."/>
            <person name="Araujo J.F."/>
            <person name="Costa R.A."/>
            <person name="Ortega D.B."/>
            <person name="Pires A.S."/>
            <person name="Pappas G.J.Jr."/>
            <person name="Franco O.L."/>
            <person name="Barreto C."/>
            <person name="Magalhaes B.S."/>
            <person name="Kruger R.H."/>
        </authorList>
    </citation>
    <scope>NUCLEOTIDE SEQUENCE [LARGE SCALE GENOMIC DNA]</scope>
    <source>
        <strain evidence="2 3">AC13</strain>
    </source>
</reference>